<evidence type="ECO:0000259" key="1">
    <source>
        <dbReference type="Pfam" id="PF12867"/>
    </source>
</evidence>
<proteinExistence type="predicted"/>
<dbReference type="RefSeq" id="WP_189112680.1">
    <property type="nucleotide sequence ID" value="NZ_BMQC01000002.1"/>
</dbReference>
<name>A0A8J3BI90_9ACTN</name>
<feature type="domain" description="DinB-like" evidence="1">
    <location>
        <begin position="14"/>
        <end position="159"/>
    </location>
</feature>
<dbReference type="InterPro" id="IPR034660">
    <property type="entry name" value="DinB/YfiT-like"/>
</dbReference>
<dbReference type="SUPFAM" id="SSF109854">
    <property type="entry name" value="DinB/YfiT-like putative metalloenzymes"/>
    <property type="match status" value="1"/>
</dbReference>
<dbReference type="EMBL" id="BMQC01000002">
    <property type="protein sequence ID" value="GGK16650.1"/>
    <property type="molecule type" value="Genomic_DNA"/>
</dbReference>
<organism evidence="2 3">
    <name type="scientific">Pilimelia terevasa</name>
    <dbReference type="NCBI Taxonomy" id="53372"/>
    <lineage>
        <taxon>Bacteria</taxon>
        <taxon>Bacillati</taxon>
        <taxon>Actinomycetota</taxon>
        <taxon>Actinomycetes</taxon>
        <taxon>Micromonosporales</taxon>
        <taxon>Micromonosporaceae</taxon>
        <taxon>Pilimelia</taxon>
    </lineage>
</organism>
<dbReference type="InterPro" id="IPR024775">
    <property type="entry name" value="DinB-like"/>
</dbReference>
<gene>
    <name evidence="2" type="ORF">GCM10010124_06600</name>
</gene>
<comment type="caution">
    <text evidence="2">The sequence shown here is derived from an EMBL/GenBank/DDBJ whole genome shotgun (WGS) entry which is preliminary data.</text>
</comment>
<evidence type="ECO:0000313" key="3">
    <source>
        <dbReference type="Proteomes" id="UP000662200"/>
    </source>
</evidence>
<sequence length="168" mass="17862">MDVAHLLRELYGRLPALVHGAVEGLTPAQLVARPAADANPVGWLGWHLARVQDHHVADLLAEDQVWTEGDQAARFGLPADPENTGYGHTAPEVAEVRPESWQALTGYLGAVSARTDAYLGSLDTGDLDRVVDASWDPPVTLGVRLVSVADDGLQHAGQAAYARGILGF</sequence>
<reference evidence="2" key="1">
    <citation type="journal article" date="2014" name="Int. J. Syst. Evol. Microbiol.">
        <title>Complete genome sequence of Corynebacterium casei LMG S-19264T (=DSM 44701T), isolated from a smear-ripened cheese.</title>
        <authorList>
            <consortium name="US DOE Joint Genome Institute (JGI-PGF)"/>
            <person name="Walter F."/>
            <person name="Albersmeier A."/>
            <person name="Kalinowski J."/>
            <person name="Ruckert C."/>
        </authorList>
    </citation>
    <scope>NUCLEOTIDE SEQUENCE</scope>
    <source>
        <strain evidence="2">JCM 3091</strain>
    </source>
</reference>
<dbReference type="Proteomes" id="UP000662200">
    <property type="component" value="Unassembled WGS sequence"/>
</dbReference>
<accession>A0A8J3BI90</accession>
<evidence type="ECO:0000313" key="2">
    <source>
        <dbReference type="EMBL" id="GGK16650.1"/>
    </source>
</evidence>
<dbReference type="NCBIfam" id="NF047843">
    <property type="entry name" value="MST_Rv0443"/>
    <property type="match status" value="1"/>
</dbReference>
<dbReference type="AlphaFoldDB" id="A0A8J3BI90"/>
<protein>
    <recommendedName>
        <fullName evidence="1">DinB-like domain-containing protein</fullName>
    </recommendedName>
</protein>
<keyword evidence="3" id="KW-1185">Reference proteome</keyword>
<reference evidence="2" key="2">
    <citation type="submission" date="2020-09" db="EMBL/GenBank/DDBJ databases">
        <authorList>
            <person name="Sun Q."/>
            <person name="Ohkuma M."/>
        </authorList>
    </citation>
    <scope>NUCLEOTIDE SEQUENCE</scope>
    <source>
        <strain evidence="2">JCM 3091</strain>
    </source>
</reference>
<dbReference type="Pfam" id="PF12867">
    <property type="entry name" value="DinB_2"/>
    <property type="match status" value="1"/>
</dbReference>
<dbReference type="Gene3D" id="1.20.120.450">
    <property type="entry name" value="dinb family like domain"/>
    <property type="match status" value="1"/>
</dbReference>